<dbReference type="KEGG" id="tle:Tlet_1020"/>
<dbReference type="OrthoDB" id="9771863at2"/>
<evidence type="ECO:0000259" key="3">
    <source>
        <dbReference type="PROSITE" id="PS50893"/>
    </source>
</evidence>
<accession>A8F602</accession>
<reference evidence="4 5" key="1">
    <citation type="submission" date="2007-08" db="EMBL/GenBank/DDBJ databases">
        <title>Complete sequence of Thermotoga lettingae TMO.</title>
        <authorList>
            <consortium name="US DOE Joint Genome Institute"/>
            <person name="Copeland A."/>
            <person name="Lucas S."/>
            <person name="Lapidus A."/>
            <person name="Barry K."/>
            <person name="Glavina del Rio T."/>
            <person name="Dalin E."/>
            <person name="Tice H."/>
            <person name="Pitluck S."/>
            <person name="Foster B."/>
            <person name="Bruce D."/>
            <person name="Schmutz J."/>
            <person name="Larimer F."/>
            <person name="Land M."/>
            <person name="Hauser L."/>
            <person name="Kyrpides N."/>
            <person name="Mikhailova N."/>
            <person name="Nelson K."/>
            <person name="Gogarten J.P."/>
            <person name="Noll K."/>
            <person name="Richardson P."/>
        </authorList>
    </citation>
    <scope>NUCLEOTIDE SEQUENCE [LARGE SCALE GENOMIC DNA]</scope>
    <source>
        <strain evidence="5">ATCC BAA-301 / DSM 14385 / NBRC 107922 / TMO</strain>
    </source>
</reference>
<dbReference type="InterPro" id="IPR017871">
    <property type="entry name" value="ABC_transporter-like_CS"/>
</dbReference>
<dbReference type="PROSITE" id="PS50893">
    <property type="entry name" value="ABC_TRANSPORTER_2"/>
    <property type="match status" value="2"/>
</dbReference>
<dbReference type="PANTHER" id="PTHR43790">
    <property type="entry name" value="CARBOHYDRATE TRANSPORT ATP-BINDING PROTEIN MG119-RELATED"/>
    <property type="match status" value="1"/>
</dbReference>
<evidence type="ECO:0000256" key="1">
    <source>
        <dbReference type="ARBA" id="ARBA00022741"/>
    </source>
</evidence>
<dbReference type="HOGENOM" id="CLU_000604_92_0_0"/>
<dbReference type="SUPFAM" id="SSF52540">
    <property type="entry name" value="P-loop containing nucleoside triphosphate hydrolases"/>
    <property type="match status" value="2"/>
</dbReference>
<name>A8F602_PSELT</name>
<sequence length="512" mass="57719" precursor="true">MYALEAINITKVYPNGIVANKNVSISVEIGKIHAIVGENGAGKTTLMRIFFGMEKPTSGEIKVFGKKVNLNSPKDAIALNIGMVHQHFMLVPSFTVIENIILGIEPRKGLFTVDFEKARRIVTKYMEKLNFQLPLEEKVMDLPVGVKQRVEILKALIRNAKILILDEPSSVLTSQETKELFDVLKNLARFGITVIFITHKLNEVKQIADKITIMRDGRVVGTYDNNELSESDIVKLMIGKKFEHSIKKVKRCPGKILLEVRNLNYFREDGVQILKNISFSLRAGEILGIAGLEGNGQKELVEILTGLRENATGEIYVDGINTLNAYPWQIRKMKVAYIPEDRIEIGCAPDLSIAENLVSNRCGSNLFFRTFLYRKKQAYQFSQKIMREFSIKAESPRTAMKMLSGGNIQKVILAREMTVDARIIIASQPTHGIDVASSELIRKKLLQMRNDGKAVLLISTDLQEILQISDRILVFYRGEITAHFQNENLTEAEIGYYMLGIRREKTPLEGSS</sequence>
<proteinExistence type="predicted"/>
<evidence type="ECO:0000313" key="4">
    <source>
        <dbReference type="EMBL" id="ABV33586.1"/>
    </source>
</evidence>
<dbReference type="GO" id="GO:0016887">
    <property type="term" value="F:ATP hydrolysis activity"/>
    <property type="evidence" value="ECO:0007669"/>
    <property type="project" value="InterPro"/>
</dbReference>
<feature type="domain" description="ABC transporter" evidence="3">
    <location>
        <begin position="4"/>
        <end position="241"/>
    </location>
</feature>
<gene>
    <name evidence="4" type="ordered locus">Tlet_1020</name>
</gene>
<dbReference type="GO" id="GO:0005524">
    <property type="term" value="F:ATP binding"/>
    <property type="evidence" value="ECO:0007669"/>
    <property type="project" value="UniProtKB-KW"/>
</dbReference>
<dbReference type="InterPro" id="IPR003593">
    <property type="entry name" value="AAA+_ATPase"/>
</dbReference>
<keyword evidence="2" id="KW-0067">ATP-binding</keyword>
<dbReference type="PROSITE" id="PS00211">
    <property type="entry name" value="ABC_TRANSPORTER_1"/>
    <property type="match status" value="1"/>
</dbReference>
<dbReference type="Proteomes" id="UP000002016">
    <property type="component" value="Chromosome"/>
</dbReference>
<dbReference type="Gene3D" id="3.40.50.300">
    <property type="entry name" value="P-loop containing nucleotide triphosphate hydrolases"/>
    <property type="match status" value="2"/>
</dbReference>
<dbReference type="InterPro" id="IPR003439">
    <property type="entry name" value="ABC_transporter-like_ATP-bd"/>
</dbReference>
<organism evidence="4 5">
    <name type="scientific">Pseudothermotoga lettingae (strain ATCC BAA-301 / DSM 14385 / NBRC 107922 / TMO)</name>
    <name type="common">Thermotoga lettingae</name>
    <dbReference type="NCBI Taxonomy" id="416591"/>
    <lineage>
        <taxon>Bacteria</taxon>
        <taxon>Thermotogati</taxon>
        <taxon>Thermotogota</taxon>
        <taxon>Thermotogae</taxon>
        <taxon>Thermotogales</taxon>
        <taxon>Thermotogaceae</taxon>
        <taxon>Pseudothermotoga</taxon>
    </lineage>
</organism>
<protein>
    <submittedName>
        <fullName evidence="4">ABC transporter related</fullName>
    </submittedName>
</protein>
<evidence type="ECO:0000256" key="2">
    <source>
        <dbReference type="ARBA" id="ARBA00022840"/>
    </source>
</evidence>
<dbReference type="Pfam" id="PF00005">
    <property type="entry name" value="ABC_tran"/>
    <property type="match status" value="2"/>
</dbReference>
<dbReference type="InterPro" id="IPR027417">
    <property type="entry name" value="P-loop_NTPase"/>
</dbReference>
<dbReference type="SMART" id="SM00382">
    <property type="entry name" value="AAA"/>
    <property type="match status" value="2"/>
</dbReference>
<dbReference type="PANTHER" id="PTHR43790:SF4">
    <property type="entry name" value="GUANOSINE IMPORT ATP-BINDING PROTEIN NUPO"/>
    <property type="match status" value="1"/>
</dbReference>
<dbReference type="InterPro" id="IPR050107">
    <property type="entry name" value="ABC_carbohydrate_import_ATPase"/>
</dbReference>
<dbReference type="AlphaFoldDB" id="A8F602"/>
<dbReference type="CDD" id="cd03216">
    <property type="entry name" value="ABC_Carb_Monos_I"/>
    <property type="match status" value="1"/>
</dbReference>
<reference evidence="4 5" key="2">
    <citation type="journal article" date="2009" name="Proc. Natl. Acad. Sci. U.S.A.">
        <title>On the chimeric nature, thermophilic origin, and phylogenetic placement of the Thermotogales.</title>
        <authorList>
            <person name="Zhaxybayeva O."/>
            <person name="Swithers K.S."/>
            <person name="Lapierre P."/>
            <person name="Fournier G.P."/>
            <person name="Bickhart D.M."/>
            <person name="DeBoy R.T."/>
            <person name="Nelson K.E."/>
            <person name="Nesbo C.L."/>
            <person name="Doolittle W.F."/>
            <person name="Gogarten J.P."/>
            <person name="Noll K.M."/>
        </authorList>
    </citation>
    <scope>NUCLEOTIDE SEQUENCE [LARGE SCALE GENOMIC DNA]</scope>
    <source>
        <strain evidence="5">ATCC BAA-301 / DSM 14385 / NBRC 107922 / TMO</strain>
    </source>
</reference>
<dbReference type="CDD" id="cd03215">
    <property type="entry name" value="ABC_Carb_Monos_II"/>
    <property type="match status" value="1"/>
</dbReference>
<feature type="domain" description="ABC transporter" evidence="3">
    <location>
        <begin position="258"/>
        <end position="502"/>
    </location>
</feature>
<keyword evidence="1" id="KW-0547">Nucleotide-binding</keyword>
<evidence type="ECO:0000313" key="5">
    <source>
        <dbReference type="Proteomes" id="UP000002016"/>
    </source>
</evidence>
<keyword evidence="5" id="KW-1185">Reference proteome</keyword>
<dbReference type="EMBL" id="CP000812">
    <property type="protein sequence ID" value="ABV33586.1"/>
    <property type="molecule type" value="Genomic_DNA"/>
</dbReference>
<dbReference type="eggNOG" id="COG3845">
    <property type="taxonomic scope" value="Bacteria"/>
</dbReference>
<dbReference type="STRING" id="416591.Tlet_1020"/>